<dbReference type="Proteomes" id="UP000516305">
    <property type="component" value="Chromosome"/>
</dbReference>
<accession>A0A7H0VIR8</accession>
<protein>
    <submittedName>
        <fullName evidence="1">DUF5004 domain-containing protein</fullName>
    </submittedName>
</protein>
<dbReference type="KEGG" id="chyd:H4K34_07175"/>
<evidence type="ECO:0000313" key="2">
    <source>
        <dbReference type="Proteomes" id="UP000516305"/>
    </source>
</evidence>
<evidence type="ECO:0000313" key="1">
    <source>
        <dbReference type="EMBL" id="QNR25616.1"/>
    </source>
</evidence>
<dbReference type="PROSITE" id="PS51257">
    <property type="entry name" value="PROKAR_LIPOPROTEIN"/>
    <property type="match status" value="1"/>
</dbReference>
<reference evidence="1 2" key="1">
    <citation type="submission" date="2020-08" db="EMBL/GenBank/DDBJ databases">
        <title>Croceimicrobium hydrocarbonivorans gen. nov., sp. nov., a novel marine bacterium isolated from a bacterial consortium that degrades polyethylene terephthalate.</title>
        <authorList>
            <person name="Liu R."/>
        </authorList>
    </citation>
    <scope>NUCLEOTIDE SEQUENCE [LARGE SCALE GENOMIC DNA]</scope>
    <source>
        <strain evidence="1 2">A20-9</strain>
    </source>
</reference>
<name>A0A7H0VIR8_9FLAO</name>
<sequence length="158" mass="17800">MKKLLSLGLLALAISACRPEPFKEIGAPYSVITGINGNWDLEMVEVEDRSFPQWETLEFTDFFLDNPVSINFNSNDNTYAISANSLDGLPFSSLNGTYAFDDPEYPENLYLISTDGDTSTVGMGNMVRAIDPNMIFEELKNKCDAEYARYIYTFKRSN</sequence>
<dbReference type="RefSeq" id="WP_210760142.1">
    <property type="nucleotide sequence ID" value="NZ_CP060139.1"/>
</dbReference>
<dbReference type="EMBL" id="CP060139">
    <property type="protein sequence ID" value="QNR25616.1"/>
    <property type="molecule type" value="Genomic_DNA"/>
</dbReference>
<keyword evidence="2" id="KW-1185">Reference proteome</keyword>
<dbReference type="AlphaFoldDB" id="A0A7H0VIR8"/>
<organism evidence="1 2">
    <name type="scientific">Croceimicrobium hydrocarbonivorans</name>
    <dbReference type="NCBI Taxonomy" id="2761580"/>
    <lineage>
        <taxon>Bacteria</taxon>
        <taxon>Pseudomonadati</taxon>
        <taxon>Bacteroidota</taxon>
        <taxon>Flavobacteriia</taxon>
        <taxon>Flavobacteriales</taxon>
        <taxon>Owenweeksiaceae</taxon>
        <taxon>Croceimicrobium</taxon>
    </lineage>
</organism>
<gene>
    <name evidence="1" type="ORF">H4K34_07175</name>
</gene>
<proteinExistence type="predicted"/>